<dbReference type="SUPFAM" id="SSF53850">
    <property type="entry name" value="Periplasmic binding protein-like II"/>
    <property type="match status" value="1"/>
</dbReference>
<evidence type="ECO:0000313" key="3">
    <source>
        <dbReference type="EMBL" id="NHM05392.1"/>
    </source>
</evidence>
<dbReference type="RefSeq" id="WP_166237412.1">
    <property type="nucleotide sequence ID" value="NZ_JAAJBV010000010.1"/>
</dbReference>
<accession>A0ABX0IEA9</accession>
<feature type="domain" description="PBP" evidence="2">
    <location>
        <begin position="36"/>
        <end position="275"/>
    </location>
</feature>
<comment type="caution">
    <text evidence="3">The sequence shown here is derived from an EMBL/GenBank/DDBJ whole genome shotgun (WGS) entry which is preliminary data.</text>
</comment>
<keyword evidence="1" id="KW-0732">Signal</keyword>
<evidence type="ECO:0000256" key="1">
    <source>
        <dbReference type="ARBA" id="ARBA00022729"/>
    </source>
</evidence>
<reference evidence="3 4" key="1">
    <citation type="submission" date="2020-02" db="EMBL/GenBank/DDBJ databases">
        <authorList>
            <person name="Chen W.-M."/>
        </authorList>
    </citation>
    <scope>NUCLEOTIDE SEQUENCE [LARGE SCALE GENOMIC DNA]</scope>
    <source>
        <strain evidence="3 4">TWA-26</strain>
    </source>
</reference>
<dbReference type="PROSITE" id="PS51257">
    <property type="entry name" value="PROKAR_LIPOPROTEIN"/>
    <property type="match status" value="1"/>
</dbReference>
<organism evidence="3 4">
    <name type="scientific">Flavobacterium celericrescens</name>
    <dbReference type="NCBI Taxonomy" id="2709780"/>
    <lineage>
        <taxon>Bacteria</taxon>
        <taxon>Pseudomonadati</taxon>
        <taxon>Bacteroidota</taxon>
        <taxon>Flavobacteriia</taxon>
        <taxon>Flavobacteriales</taxon>
        <taxon>Flavobacteriaceae</taxon>
        <taxon>Flavobacterium</taxon>
    </lineage>
</organism>
<dbReference type="Proteomes" id="UP000761423">
    <property type="component" value="Unassembled WGS sequence"/>
</dbReference>
<protein>
    <submittedName>
        <fullName evidence="3">Phosphate ABC transporter substrate-binding protein</fullName>
    </submittedName>
</protein>
<dbReference type="InterPro" id="IPR024370">
    <property type="entry name" value="PBP_domain"/>
</dbReference>
<gene>
    <name evidence="3" type="ORF">G4L40_11810</name>
</gene>
<dbReference type="PANTHER" id="PTHR30570:SF1">
    <property type="entry name" value="PHOSPHATE-BINDING PROTEIN PSTS"/>
    <property type="match status" value="1"/>
</dbReference>
<proteinExistence type="predicted"/>
<dbReference type="Pfam" id="PF12849">
    <property type="entry name" value="PBP_like_2"/>
    <property type="match status" value="1"/>
</dbReference>
<evidence type="ECO:0000313" key="4">
    <source>
        <dbReference type="Proteomes" id="UP000761423"/>
    </source>
</evidence>
<dbReference type="EMBL" id="JAAJBV010000010">
    <property type="protein sequence ID" value="NHM05392.1"/>
    <property type="molecule type" value="Genomic_DNA"/>
</dbReference>
<dbReference type="PANTHER" id="PTHR30570">
    <property type="entry name" value="PERIPLASMIC PHOSPHATE BINDING COMPONENT OF PHOSPHATE ABC TRANSPORTER"/>
    <property type="match status" value="1"/>
</dbReference>
<keyword evidence="4" id="KW-1185">Reference proteome</keyword>
<dbReference type="InterPro" id="IPR050811">
    <property type="entry name" value="Phosphate_ABC_transporter"/>
</dbReference>
<name>A0ABX0IEA9_9FLAO</name>
<dbReference type="Gene3D" id="3.40.190.10">
    <property type="entry name" value="Periplasmic binding protein-like II"/>
    <property type="match status" value="2"/>
</dbReference>
<sequence>MKTTYRYIFLLLALFFISFSCSKKDEAKNSENILKGNAEIVVDETLFPIVEDQKIIFETNYDATISIVSQPENQAIAALLSGKQKIAILSRKLSVAEETQIKNKNITPKVTHFATDGVVFIKGISSATTSIDLADVVNFLNGKNIASIKGLVFESANSSTVRSLTELAKIETIPQADNIFSVNTSEELIKYIAENPEYVGIVGLNWLTQPTVENQKYVDAIKMLSVKGINQNEFVFPSQDMIASQKYPLARDLYIINCQGYAGLGMGFGSFITGEKGQRIVLQAGLVPARFPSRKIVTRKEIIKEENK</sequence>
<evidence type="ECO:0000259" key="2">
    <source>
        <dbReference type="Pfam" id="PF12849"/>
    </source>
</evidence>